<dbReference type="GO" id="GO:0046677">
    <property type="term" value="P:response to antibiotic"/>
    <property type="evidence" value="ECO:0007669"/>
    <property type="project" value="InterPro"/>
</dbReference>
<dbReference type="Gene3D" id="3.10.450.100">
    <property type="entry name" value="NTF2-like, domain 1"/>
    <property type="match status" value="1"/>
</dbReference>
<feature type="domain" description="NTF2-like N-terminal transpeptidase" evidence="1">
    <location>
        <begin position="26"/>
        <end position="133"/>
    </location>
</feature>
<proteinExistence type="predicted"/>
<evidence type="ECO:0000259" key="1">
    <source>
        <dbReference type="Pfam" id="PF05223"/>
    </source>
</evidence>
<dbReference type="EMBL" id="BARV01009118">
    <property type="protein sequence ID" value="GAI12496.1"/>
    <property type="molecule type" value="Genomic_DNA"/>
</dbReference>
<evidence type="ECO:0000313" key="2">
    <source>
        <dbReference type="EMBL" id="GAI12496.1"/>
    </source>
</evidence>
<reference evidence="2" key="1">
    <citation type="journal article" date="2014" name="Front. Microbiol.">
        <title>High frequency of phylogenetically diverse reductive dehalogenase-homologous genes in deep subseafloor sedimentary metagenomes.</title>
        <authorList>
            <person name="Kawai M."/>
            <person name="Futagami T."/>
            <person name="Toyoda A."/>
            <person name="Takaki Y."/>
            <person name="Nishi S."/>
            <person name="Hori S."/>
            <person name="Arai W."/>
            <person name="Tsubouchi T."/>
            <person name="Morono Y."/>
            <person name="Uchiyama I."/>
            <person name="Ito T."/>
            <person name="Fujiyama A."/>
            <person name="Inagaki F."/>
            <person name="Takami H."/>
        </authorList>
    </citation>
    <scope>NUCLEOTIDE SEQUENCE</scope>
    <source>
        <strain evidence="2">Expedition CK06-06</strain>
    </source>
</reference>
<protein>
    <recommendedName>
        <fullName evidence="1">NTF2-like N-terminal transpeptidase domain-containing protein</fullName>
    </recommendedName>
</protein>
<gene>
    <name evidence="2" type="ORF">S06H3_18101</name>
</gene>
<name>X1M376_9ZZZZ</name>
<dbReference type="AlphaFoldDB" id="X1M376"/>
<accession>X1M376</accession>
<dbReference type="InterPro" id="IPR007887">
    <property type="entry name" value="MecA_N"/>
</dbReference>
<dbReference type="Pfam" id="PF05223">
    <property type="entry name" value="MecA_N"/>
    <property type="match status" value="1"/>
</dbReference>
<organism evidence="2">
    <name type="scientific">marine sediment metagenome</name>
    <dbReference type="NCBI Taxonomy" id="412755"/>
    <lineage>
        <taxon>unclassified sequences</taxon>
        <taxon>metagenomes</taxon>
        <taxon>ecological metagenomes</taxon>
    </lineage>
</organism>
<comment type="caution">
    <text evidence="2">The sequence shown here is derived from an EMBL/GenBank/DDBJ whole genome shotgun (WGS) entry which is preliminary data.</text>
</comment>
<sequence>MNHLNLPVSSSSYDGKFDVTYFFKTEPEKAVLDFFQSLANKDPDFIYTNLLPDKDRNSISRGKYVDEFNNILSDVESIDVKRTVYLGYENNMSKVVAEFEVNYKNGEVKQYKKYIYLTEENNKWKIIFEKTFI</sequence>